<dbReference type="RefSeq" id="WP_152938465.1">
    <property type="nucleotide sequence ID" value="NZ_CP045488.1"/>
</dbReference>
<feature type="compositionally biased region" description="Polar residues" evidence="1">
    <location>
        <begin position="40"/>
        <end position="51"/>
    </location>
</feature>
<dbReference type="Pfam" id="PF23955">
    <property type="entry name" value="DUF7284"/>
    <property type="match status" value="1"/>
</dbReference>
<reference evidence="3 4" key="1">
    <citation type="journal article" date="2007" name="Int. J. Syst. Evol. Microbiol.">
        <title>Natronorubrum sulfidifaciens sp. nov., an extremely haloalkaliphilic archaeon isolated from Aiding salt lake in Xin-Jiang, China.</title>
        <authorList>
            <person name="Cui H.L."/>
            <person name="Tohty D."/>
            <person name="Liu H.C."/>
            <person name="Liu S.J."/>
            <person name="Oren A."/>
            <person name="Zhou P.J."/>
        </authorList>
    </citation>
    <scope>NUCLEOTIDE SEQUENCE [LARGE SCALE GENOMIC DNA]</scope>
    <source>
        <strain evidence="3 4">7-3</strain>
    </source>
</reference>
<dbReference type="OrthoDB" id="203217at2157"/>
<organism evidence="3 4">
    <name type="scientific">Natronorubrum aibiense</name>
    <dbReference type="NCBI Taxonomy" id="348826"/>
    <lineage>
        <taxon>Archaea</taxon>
        <taxon>Methanobacteriati</taxon>
        <taxon>Methanobacteriota</taxon>
        <taxon>Stenosarchaea group</taxon>
        <taxon>Halobacteria</taxon>
        <taxon>Halobacteriales</taxon>
        <taxon>Natrialbaceae</taxon>
        <taxon>Natronorubrum</taxon>
    </lineage>
</organism>
<protein>
    <submittedName>
        <fullName evidence="3">Uncharacterized protein</fullName>
    </submittedName>
</protein>
<evidence type="ECO:0000313" key="3">
    <source>
        <dbReference type="EMBL" id="QFU81078.1"/>
    </source>
</evidence>
<keyword evidence="2" id="KW-0812">Transmembrane</keyword>
<accession>A0A5P9NYU3</accession>
<keyword evidence="2" id="KW-0472">Membrane</keyword>
<gene>
    <name evidence="3" type="ORF">GCU68_00150</name>
</gene>
<name>A0A5P9NYU3_9EURY</name>
<evidence type="ECO:0000313" key="4">
    <source>
        <dbReference type="Proteomes" id="UP000326170"/>
    </source>
</evidence>
<keyword evidence="2" id="KW-1133">Transmembrane helix</keyword>
<dbReference type="KEGG" id="nas:GCU68_00150"/>
<keyword evidence="4" id="KW-1185">Reference proteome</keyword>
<sequence>MNRRRFDAERGVSTVVDVTLALLLISASVAVVGTYLATASDEQTSSATGPDQTVAARSHGDIDGRSAARTTEVLSTSTITVTYSLEDVRDEDTFSEPIITNAHTYTRTDHGSALGLVADAAVTNHQLGGEPVLAYGDEYEDAVDWAIRHALLGADREFYIVAEWEPYDGAGINGTATAGERPPPTADVSSTTTTVASGFSAVDESKIEANWLEADDWWDGWIDEMADEHPKINDSSDVPGLEGSDNKSYAASGTVIGDEIVHGLFPPESSQYALEDQGIRRSLKVYHYQSIVETIGDFSFRSADTHRPLARSQARADEANRKVLVGQEGGYDVTDADALAAWIAANIPRAFADEFDEIDAHYDGDERDERKAELVAGAVATEDVTITIQTWDE</sequence>
<dbReference type="EMBL" id="CP045488">
    <property type="protein sequence ID" value="QFU81078.1"/>
    <property type="molecule type" value="Genomic_DNA"/>
</dbReference>
<feature type="transmembrane region" description="Helical" evidence="2">
    <location>
        <begin position="12"/>
        <end position="36"/>
    </location>
</feature>
<dbReference type="Proteomes" id="UP000326170">
    <property type="component" value="Chromosome"/>
</dbReference>
<dbReference type="GeneID" id="42299414"/>
<feature type="region of interest" description="Disordered" evidence="1">
    <location>
        <begin position="40"/>
        <end position="66"/>
    </location>
</feature>
<dbReference type="InterPro" id="IPR055708">
    <property type="entry name" value="DUF7284"/>
</dbReference>
<dbReference type="AlphaFoldDB" id="A0A5P9NYU3"/>
<evidence type="ECO:0000256" key="1">
    <source>
        <dbReference type="SAM" id="MobiDB-lite"/>
    </source>
</evidence>
<proteinExistence type="predicted"/>
<evidence type="ECO:0000256" key="2">
    <source>
        <dbReference type="SAM" id="Phobius"/>
    </source>
</evidence>